<reference evidence="1 2" key="1">
    <citation type="submission" date="2018-11" db="EMBL/GenBank/DDBJ databases">
        <title>Pseudaminobacter arsenicus sp. nov., an arsenic-resistant bacterium isolated from arsenic-rich aquifers.</title>
        <authorList>
            <person name="Mu Y."/>
        </authorList>
    </citation>
    <scope>NUCLEOTIDE SEQUENCE [LARGE SCALE GENOMIC DNA]</scope>
    <source>
        <strain evidence="1 2">CB3</strain>
    </source>
</reference>
<evidence type="ECO:0000313" key="1">
    <source>
        <dbReference type="EMBL" id="RUM97899.1"/>
    </source>
</evidence>
<evidence type="ECO:0008006" key="3">
    <source>
        <dbReference type="Google" id="ProtNLM"/>
    </source>
</evidence>
<dbReference type="InterPro" id="IPR011051">
    <property type="entry name" value="RmlC_Cupin_sf"/>
</dbReference>
<dbReference type="EMBL" id="RKST01000008">
    <property type="protein sequence ID" value="RUM97899.1"/>
    <property type="molecule type" value="Genomic_DNA"/>
</dbReference>
<evidence type="ECO:0000313" key="2">
    <source>
        <dbReference type="Proteomes" id="UP000281647"/>
    </source>
</evidence>
<accession>A0A432V6X7</accession>
<name>A0A432V6X7_9HYPH</name>
<dbReference type="OrthoDB" id="950196at2"/>
<dbReference type="RefSeq" id="WP_128626770.1">
    <property type="nucleotide sequence ID" value="NZ_RKST01000008.1"/>
</dbReference>
<comment type="caution">
    <text evidence="1">The sequence shown here is derived from an EMBL/GenBank/DDBJ whole genome shotgun (WGS) entry which is preliminary data.</text>
</comment>
<proteinExistence type="predicted"/>
<dbReference type="SUPFAM" id="SSF51182">
    <property type="entry name" value="RmlC-like cupins"/>
    <property type="match status" value="1"/>
</dbReference>
<organism evidence="1 2">
    <name type="scientific">Borborobacter arsenicus</name>
    <dbReference type="NCBI Taxonomy" id="1851146"/>
    <lineage>
        <taxon>Bacteria</taxon>
        <taxon>Pseudomonadati</taxon>
        <taxon>Pseudomonadota</taxon>
        <taxon>Alphaproteobacteria</taxon>
        <taxon>Hyphomicrobiales</taxon>
        <taxon>Phyllobacteriaceae</taxon>
        <taxon>Borborobacter</taxon>
    </lineage>
</organism>
<protein>
    <recommendedName>
        <fullName evidence="3">Cupin domain-containing protein</fullName>
    </recommendedName>
</protein>
<dbReference type="Proteomes" id="UP000281647">
    <property type="component" value="Unassembled WGS sequence"/>
</dbReference>
<gene>
    <name evidence="1" type="ORF">EET67_09790</name>
</gene>
<keyword evidence="2" id="KW-1185">Reference proteome</keyword>
<dbReference type="AlphaFoldDB" id="A0A432V6X7"/>
<sequence>MIRALILRLAPRLIALSERRPPDVVIGSPDDPYLRRWWLIPRNRVFNIYLHHFMRSDDDRALHDHPWWNLSILLRGRYVEHTISAGGINVRTERHAGERKFRFASAAHRIELVDGPCWTLFITGPTLRSWGFHCPRGWVHWKEFTKPENPGEIGRGCGEFDR</sequence>